<evidence type="ECO:0000313" key="2">
    <source>
        <dbReference type="Proteomes" id="UP001054889"/>
    </source>
</evidence>
<dbReference type="AlphaFoldDB" id="A0AAV5DR36"/>
<name>A0AAV5DR36_ELECO</name>
<reference evidence="1" key="2">
    <citation type="submission" date="2021-12" db="EMBL/GenBank/DDBJ databases">
        <title>Resequencing data analysis of finger millet.</title>
        <authorList>
            <person name="Hatakeyama M."/>
            <person name="Aluri S."/>
            <person name="Balachadran M.T."/>
            <person name="Sivarajan S.R."/>
            <person name="Poveda L."/>
            <person name="Shimizu-Inatsugi R."/>
            <person name="Schlapbach R."/>
            <person name="Sreeman S.M."/>
            <person name="Shimizu K.K."/>
        </authorList>
    </citation>
    <scope>NUCLEOTIDE SEQUENCE</scope>
</reference>
<sequence>MAFLFGAALGLVLGMAVVMVFARLENARAEQRRELAATVSSFSKLTVQDLRNFIPPEFYPSWVSFTQKQKLSICQC</sequence>
<dbReference type="EMBL" id="BQKI01000025">
    <property type="protein sequence ID" value="GJN12788.1"/>
    <property type="molecule type" value="Genomic_DNA"/>
</dbReference>
<proteinExistence type="predicted"/>
<protein>
    <submittedName>
        <fullName evidence="1">Uncharacterized protein</fullName>
    </submittedName>
</protein>
<keyword evidence="2" id="KW-1185">Reference proteome</keyword>
<evidence type="ECO:0000313" key="1">
    <source>
        <dbReference type="EMBL" id="GJN12788.1"/>
    </source>
</evidence>
<comment type="caution">
    <text evidence="1">The sequence shown here is derived from an EMBL/GenBank/DDBJ whole genome shotgun (WGS) entry which is preliminary data.</text>
</comment>
<organism evidence="1 2">
    <name type="scientific">Eleusine coracana subsp. coracana</name>
    <dbReference type="NCBI Taxonomy" id="191504"/>
    <lineage>
        <taxon>Eukaryota</taxon>
        <taxon>Viridiplantae</taxon>
        <taxon>Streptophyta</taxon>
        <taxon>Embryophyta</taxon>
        <taxon>Tracheophyta</taxon>
        <taxon>Spermatophyta</taxon>
        <taxon>Magnoliopsida</taxon>
        <taxon>Liliopsida</taxon>
        <taxon>Poales</taxon>
        <taxon>Poaceae</taxon>
        <taxon>PACMAD clade</taxon>
        <taxon>Chloridoideae</taxon>
        <taxon>Cynodonteae</taxon>
        <taxon>Eleusininae</taxon>
        <taxon>Eleusine</taxon>
    </lineage>
</organism>
<reference evidence="1" key="1">
    <citation type="journal article" date="2018" name="DNA Res.">
        <title>Multiple hybrid de novo genome assembly of finger millet, an orphan allotetraploid crop.</title>
        <authorList>
            <person name="Hatakeyama M."/>
            <person name="Aluri S."/>
            <person name="Balachadran M.T."/>
            <person name="Sivarajan S.R."/>
            <person name="Patrignani A."/>
            <person name="Gruter S."/>
            <person name="Poveda L."/>
            <person name="Shimizu-Inatsugi R."/>
            <person name="Baeten J."/>
            <person name="Francoijs K.J."/>
            <person name="Nataraja K.N."/>
            <person name="Reddy Y.A.N."/>
            <person name="Phadnis S."/>
            <person name="Ravikumar R.L."/>
            <person name="Schlapbach R."/>
            <person name="Sreeman S.M."/>
            <person name="Shimizu K.K."/>
        </authorList>
    </citation>
    <scope>NUCLEOTIDE SEQUENCE</scope>
</reference>
<dbReference type="Proteomes" id="UP001054889">
    <property type="component" value="Unassembled WGS sequence"/>
</dbReference>
<gene>
    <name evidence="1" type="primary">ga31099</name>
    <name evidence="1" type="ORF">PR202_ga31099</name>
</gene>
<accession>A0AAV5DR36</accession>